<evidence type="ECO:0000313" key="2">
    <source>
        <dbReference type="EMBL" id="HIQ91140.1"/>
    </source>
</evidence>
<organism evidence="2 3">
    <name type="scientific">Candidatus Coprosoma intestinipullorum</name>
    <dbReference type="NCBI Taxonomy" id="2840752"/>
    <lineage>
        <taxon>Bacteria</taxon>
        <taxon>Bacillati</taxon>
        <taxon>Bacillota</taxon>
        <taxon>Bacillota incertae sedis</taxon>
        <taxon>Candidatus Coprosoma</taxon>
    </lineage>
</organism>
<dbReference type="Pfam" id="PF01527">
    <property type="entry name" value="HTH_Tnp_1"/>
    <property type="match status" value="1"/>
</dbReference>
<evidence type="ECO:0000256" key="1">
    <source>
        <dbReference type="SAM" id="Coils"/>
    </source>
</evidence>
<dbReference type="EMBL" id="DVFV01000103">
    <property type="protein sequence ID" value="HIQ91140.1"/>
    <property type="molecule type" value="Genomic_DNA"/>
</dbReference>
<dbReference type="GO" id="GO:0006313">
    <property type="term" value="P:DNA transposition"/>
    <property type="evidence" value="ECO:0007669"/>
    <property type="project" value="InterPro"/>
</dbReference>
<feature type="coiled-coil region" evidence="1">
    <location>
        <begin position="63"/>
        <end position="90"/>
    </location>
</feature>
<reference evidence="2" key="2">
    <citation type="journal article" date="2021" name="PeerJ">
        <title>Extensive microbial diversity within the chicken gut microbiome revealed by metagenomics and culture.</title>
        <authorList>
            <person name="Gilroy R."/>
            <person name="Ravi A."/>
            <person name="Getino M."/>
            <person name="Pursley I."/>
            <person name="Horton D.L."/>
            <person name="Alikhan N.F."/>
            <person name="Baker D."/>
            <person name="Gharbi K."/>
            <person name="Hall N."/>
            <person name="Watson M."/>
            <person name="Adriaenssens E.M."/>
            <person name="Foster-Nyarko E."/>
            <person name="Jarju S."/>
            <person name="Secka A."/>
            <person name="Antonio M."/>
            <person name="Oren A."/>
            <person name="Chaudhuri R.R."/>
            <person name="La Ragione R."/>
            <person name="Hildebrand F."/>
            <person name="Pallen M.J."/>
        </authorList>
    </citation>
    <scope>NUCLEOTIDE SEQUENCE</scope>
    <source>
        <strain evidence="2">CHK147-3167</strain>
    </source>
</reference>
<sequence>MPRTYEKEFKKTAVERVMKDGKSTSQTAKEFDIPLKTFEKWITAYRKNNKVFNREYISPEKRISELQKSIKALEFQKAILEANIEQIKQEHNL</sequence>
<dbReference type="AlphaFoldDB" id="A0A9D1CZG2"/>
<dbReference type="InterPro" id="IPR009057">
    <property type="entry name" value="Homeodomain-like_sf"/>
</dbReference>
<evidence type="ECO:0000313" key="3">
    <source>
        <dbReference type="Proteomes" id="UP000886786"/>
    </source>
</evidence>
<dbReference type="InterPro" id="IPR002514">
    <property type="entry name" value="Transposase_8"/>
</dbReference>
<gene>
    <name evidence="2" type="ORF">IAB27_05915</name>
</gene>
<dbReference type="GO" id="GO:0003677">
    <property type="term" value="F:DNA binding"/>
    <property type="evidence" value="ECO:0007669"/>
    <property type="project" value="InterPro"/>
</dbReference>
<accession>A0A9D1CZG2</accession>
<keyword evidence="1" id="KW-0175">Coiled coil</keyword>
<comment type="caution">
    <text evidence="2">The sequence shown here is derived from an EMBL/GenBank/DDBJ whole genome shotgun (WGS) entry which is preliminary data.</text>
</comment>
<dbReference type="Gene3D" id="1.10.10.60">
    <property type="entry name" value="Homeodomain-like"/>
    <property type="match status" value="1"/>
</dbReference>
<name>A0A9D1CZG2_9FIRM</name>
<proteinExistence type="predicted"/>
<protein>
    <submittedName>
        <fullName evidence="2">Transposase</fullName>
    </submittedName>
</protein>
<dbReference type="GO" id="GO:0004803">
    <property type="term" value="F:transposase activity"/>
    <property type="evidence" value="ECO:0007669"/>
    <property type="project" value="InterPro"/>
</dbReference>
<dbReference type="SUPFAM" id="SSF46689">
    <property type="entry name" value="Homeodomain-like"/>
    <property type="match status" value="1"/>
</dbReference>
<dbReference type="Proteomes" id="UP000886786">
    <property type="component" value="Unassembled WGS sequence"/>
</dbReference>
<reference evidence="2" key="1">
    <citation type="submission" date="2020-10" db="EMBL/GenBank/DDBJ databases">
        <authorList>
            <person name="Gilroy R."/>
        </authorList>
    </citation>
    <scope>NUCLEOTIDE SEQUENCE</scope>
    <source>
        <strain evidence="2">CHK147-3167</strain>
    </source>
</reference>